<name>A0ABW1R0V7_9ACTN</name>
<organism evidence="3 4">
    <name type="scientific">Nocardioides yefusunii</name>
    <dbReference type="NCBI Taxonomy" id="2500546"/>
    <lineage>
        <taxon>Bacteria</taxon>
        <taxon>Bacillati</taxon>
        <taxon>Actinomycetota</taxon>
        <taxon>Actinomycetes</taxon>
        <taxon>Propionibacteriales</taxon>
        <taxon>Nocardioidaceae</taxon>
        <taxon>Nocardioides</taxon>
    </lineage>
</organism>
<reference evidence="4" key="1">
    <citation type="journal article" date="2019" name="Int. J. Syst. Evol. Microbiol.">
        <title>The Global Catalogue of Microorganisms (GCM) 10K type strain sequencing project: providing services to taxonomists for standard genome sequencing and annotation.</title>
        <authorList>
            <consortium name="The Broad Institute Genomics Platform"/>
            <consortium name="The Broad Institute Genome Sequencing Center for Infectious Disease"/>
            <person name="Wu L."/>
            <person name="Ma J."/>
        </authorList>
    </citation>
    <scope>NUCLEOTIDE SEQUENCE [LARGE SCALE GENOMIC DNA]</scope>
    <source>
        <strain evidence="4">DFY28</strain>
    </source>
</reference>
<dbReference type="PROSITE" id="PS51762">
    <property type="entry name" value="GH16_2"/>
    <property type="match status" value="1"/>
</dbReference>
<dbReference type="EMBL" id="JBHSQI010000005">
    <property type="protein sequence ID" value="MFC6154233.1"/>
    <property type="molecule type" value="Genomic_DNA"/>
</dbReference>
<feature type="compositionally biased region" description="Basic and acidic residues" evidence="1">
    <location>
        <begin position="191"/>
        <end position="201"/>
    </location>
</feature>
<feature type="compositionally biased region" description="Basic residues" evidence="1">
    <location>
        <begin position="181"/>
        <end position="190"/>
    </location>
</feature>
<dbReference type="PANTHER" id="PTHR10963:SF60">
    <property type="entry name" value="GRAM-NEGATIVE BACTERIA-BINDING PROTEIN 1-RELATED"/>
    <property type="match status" value="1"/>
</dbReference>
<dbReference type="CDD" id="cd00413">
    <property type="entry name" value="Glyco_hydrolase_16"/>
    <property type="match status" value="1"/>
</dbReference>
<dbReference type="PANTHER" id="PTHR10963">
    <property type="entry name" value="GLYCOSYL HYDROLASE-RELATED"/>
    <property type="match status" value="1"/>
</dbReference>
<accession>A0ABW1R0V7</accession>
<protein>
    <submittedName>
        <fullName evidence="3">Family 16 glycosylhydrolase</fullName>
    </submittedName>
</protein>
<feature type="region of interest" description="Disordered" evidence="1">
    <location>
        <begin position="180"/>
        <end position="210"/>
    </location>
</feature>
<gene>
    <name evidence="3" type="ORF">ACFPWU_11255</name>
</gene>
<dbReference type="InterPro" id="IPR050546">
    <property type="entry name" value="Glycosyl_Hydrlase_16"/>
</dbReference>
<dbReference type="RefSeq" id="WP_128221583.1">
    <property type="nucleotide sequence ID" value="NZ_CP034929.1"/>
</dbReference>
<comment type="caution">
    <text evidence="3">The sequence shown here is derived from an EMBL/GenBank/DDBJ whole genome shotgun (WGS) entry which is preliminary data.</text>
</comment>
<evidence type="ECO:0000313" key="3">
    <source>
        <dbReference type="EMBL" id="MFC6154233.1"/>
    </source>
</evidence>
<dbReference type="Proteomes" id="UP001596098">
    <property type="component" value="Unassembled WGS sequence"/>
</dbReference>
<sequence>MSGLAQPTGRTARRPLITTVTTLTSSALVVALAVSVGPLQQASSTDPSLAVVPVAAAQATGYARVTEPTASFFPNQAGTITGVIGSPKVRPIDLQVLTRGKWVTRHTTKTTTKGTFTFKNVKFASTATVRVESKAVDFIGNTPVAEVKKSLTKAERNFNAAQAKVDAAKKRTQAARDALKKARKSGKKSKIKDATAKRDQRLATQKSLGKKRDAARKVFLQARGKSRIKPVTAKWSISPAVDILVEKQRMTIGAIPPLAQASRTPAAAPDPTGALVNVRVVPARAGRTVTLQTYTNGAWVNGPRQSTDSTGNVLFPTTAGLRHRAVVSAGMGGTAETSTEVTTKVHPVLFEDEFDGTSLDDAKWSFQHRPLGNGLRGCAITDGSSSKVSGGILSMGVSKDPRRTHETCWHTTPKGEKVALPYMRNTQIDSQDKFSFKYGFAAARIQAHSAQGMHSSFWSHPNQALTPGRNDLGVEIDVMEYFGDDFHQKGIGTYTHSAPLKGDVIKTGQVYGVTQQLLLPGSTSYSQQYSVYSMEWTPKEYVFRIDGREYLRSTTNLSHAPQFLALSNLTSNWELMDLKNYGDTAKVDWVRVFKP</sequence>
<dbReference type="InterPro" id="IPR000757">
    <property type="entry name" value="Beta-glucanase-like"/>
</dbReference>
<dbReference type="Pfam" id="PF00722">
    <property type="entry name" value="Glyco_hydro_16"/>
    <property type="match status" value="1"/>
</dbReference>
<dbReference type="SUPFAM" id="SSF49899">
    <property type="entry name" value="Concanavalin A-like lectins/glucanases"/>
    <property type="match status" value="1"/>
</dbReference>
<dbReference type="Gene3D" id="2.60.120.200">
    <property type="match status" value="1"/>
</dbReference>
<evidence type="ECO:0000313" key="4">
    <source>
        <dbReference type="Proteomes" id="UP001596098"/>
    </source>
</evidence>
<keyword evidence="4" id="KW-1185">Reference proteome</keyword>
<evidence type="ECO:0000256" key="1">
    <source>
        <dbReference type="SAM" id="MobiDB-lite"/>
    </source>
</evidence>
<evidence type="ECO:0000259" key="2">
    <source>
        <dbReference type="PROSITE" id="PS51762"/>
    </source>
</evidence>
<proteinExistence type="predicted"/>
<feature type="domain" description="GH16" evidence="2">
    <location>
        <begin position="339"/>
        <end position="595"/>
    </location>
</feature>
<dbReference type="InterPro" id="IPR013320">
    <property type="entry name" value="ConA-like_dom_sf"/>
</dbReference>